<feature type="binding site" evidence="16">
    <location>
        <begin position="156"/>
        <end position="157"/>
    </location>
    <ligand>
        <name>S-adenosyl-L-methionine</name>
        <dbReference type="ChEBI" id="CHEBI:59789"/>
        <label>2</label>
    </ligand>
</feature>
<dbReference type="NCBIfam" id="TIGR00538">
    <property type="entry name" value="hemN"/>
    <property type="match status" value="1"/>
</dbReference>
<dbReference type="FunFam" id="1.10.10.920:FF:000001">
    <property type="entry name" value="Coproporphyrinogen-III oxidase"/>
    <property type="match status" value="1"/>
</dbReference>
<keyword evidence="10 15" id="KW-0408">Iron</keyword>
<comment type="subunit">
    <text evidence="4">Monomer.</text>
</comment>
<feature type="binding site" evidence="17">
    <location>
        <position position="111"/>
    </location>
    <ligand>
        <name>[4Fe-4S] cluster</name>
        <dbReference type="ChEBI" id="CHEBI:49883"/>
        <note>4Fe-4S-S-AdoMet</note>
    </ligand>
</feature>
<evidence type="ECO:0000256" key="1">
    <source>
        <dbReference type="ARBA" id="ARBA00004496"/>
    </source>
</evidence>
<gene>
    <name evidence="19" type="ORF">CHUV0807_2430</name>
</gene>
<feature type="binding site" evidence="16">
    <location>
        <position position="289"/>
    </location>
    <ligand>
        <name>S-adenosyl-L-methionine</name>
        <dbReference type="ChEBI" id="CHEBI:59789"/>
        <label>2</label>
    </ligand>
</feature>
<dbReference type="SFLD" id="SFLDG01065">
    <property type="entry name" value="anaerobic_coproporphyrinogen-I"/>
    <property type="match status" value="1"/>
</dbReference>
<dbReference type="AlphaFoldDB" id="A0A1C3H771"/>
<dbReference type="PIRSF" id="PIRSF000167">
    <property type="entry name" value="HemN"/>
    <property type="match status" value="1"/>
</dbReference>
<feature type="binding site" evidence="16">
    <location>
        <position position="98"/>
    </location>
    <ligand>
        <name>S-adenosyl-L-methionine</name>
        <dbReference type="ChEBI" id="CHEBI:59789"/>
        <label>1</label>
    </ligand>
</feature>
<feature type="binding site" evidence="16">
    <location>
        <position position="255"/>
    </location>
    <ligand>
        <name>S-adenosyl-L-methionine</name>
        <dbReference type="ChEBI" id="CHEBI:59789"/>
        <label>2</label>
    </ligand>
</feature>
<dbReference type="GO" id="GO:0004109">
    <property type="term" value="F:coproporphyrinogen oxidase activity"/>
    <property type="evidence" value="ECO:0007669"/>
    <property type="project" value="InterPro"/>
</dbReference>
<feature type="binding site" evidence="17">
    <location>
        <position position="104"/>
    </location>
    <ligand>
        <name>[4Fe-4S] cluster</name>
        <dbReference type="ChEBI" id="CHEBI:49883"/>
        <note>4Fe-4S-S-AdoMet</note>
    </ligand>
</feature>
<comment type="similarity">
    <text evidence="3 15">Belongs to the anaerobic coproporphyrinogen-III oxidase family.</text>
</comment>
<keyword evidence="8 15" id="KW-0479">Metal-binding</keyword>
<dbReference type="CDD" id="cd01335">
    <property type="entry name" value="Radical_SAM"/>
    <property type="match status" value="1"/>
</dbReference>
<dbReference type="PROSITE" id="PS51918">
    <property type="entry name" value="RADICAL_SAM"/>
    <property type="match status" value="1"/>
</dbReference>
<evidence type="ECO:0000256" key="14">
    <source>
        <dbReference type="ARBA" id="ARBA00048321"/>
    </source>
</evidence>
<comment type="catalytic activity">
    <reaction evidence="14 15">
        <text>coproporphyrinogen III + 2 S-adenosyl-L-methionine = protoporphyrinogen IX + 2 5'-deoxyadenosine + 2 L-methionine + 2 CO2</text>
        <dbReference type="Rhea" id="RHEA:15425"/>
        <dbReference type="ChEBI" id="CHEBI:16526"/>
        <dbReference type="ChEBI" id="CHEBI:17319"/>
        <dbReference type="ChEBI" id="CHEBI:57307"/>
        <dbReference type="ChEBI" id="CHEBI:57309"/>
        <dbReference type="ChEBI" id="CHEBI:57844"/>
        <dbReference type="ChEBI" id="CHEBI:59789"/>
        <dbReference type="EC" id="1.3.98.3"/>
    </reaction>
</comment>
<organism evidence="19 20">
    <name type="scientific">Cardiobacterium hominis</name>
    <dbReference type="NCBI Taxonomy" id="2718"/>
    <lineage>
        <taxon>Bacteria</taxon>
        <taxon>Pseudomonadati</taxon>
        <taxon>Pseudomonadota</taxon>
        <taxon>Gammaproteobacteria</taxon>
        <taxon>Cardiobacteriales</taxon>
        <taxon>Cardiobacteriaceae</taxon>
        <taxon>Cardiobacterium</taxon>
    </lineage>
</organism>
<comment type="subcellular location">
    <subcellularLocation>
        <location evidence="1 15">Cytoplasm</location>
    </subcellularLocation>
</comment>
<evidence type="ECO:0000313" key="19">
    <source>
        <dbReference type="EMBL" id="SAM72192.1"/>
    </source>
</evidence>
<name>A0A1C3H771_9GAMM</name>
<accession>A0A1C3H771</accession>
<keyword evidence="7 15" id="KW-0949">S-adenosyl-L-methionine</keyword>
<feature type="binding site" evidence="16">
    <location>
        <position position="230"/>
    </location>
    <ligand>
        <name>S-adenosyl-L-methionine</name>
        <dbReference type="ChEBI" id="CHEBI:59789"/>
        <label>2</label>
    </ligand>
</feature>
<keyword evidence="12 15" id="KW-0627">Porphyrin biosynthesis</keyword>
<dbReference type="EC" id="1.3.98.3" evidence="15"/>
<dbReference type="UniPathway" id="UPA00251">
    <property type="reaction ID" value="UER00323"/>
</dbReference>
<dbReference type="SMART" id="SM00729">
    <property type="entry name" value="Elp3"/>
    <property type="match status" value="1"/>
</dbReference>
<dbReference type="GO" id="GO:0051539">
    <property type="term" value="F:4 iron, 4 sulfur cluster binding"/>
    <property type="evidence" value="ECO:0007669"/>
    <property type="project" value="UniProtKB-KW"/>
</dbReference>
<keyword evidence="9 15" id="KW-0560">Oxidoreductase</keyword>
<sequence>MRGNWRPERSSGFPAFSLPANPGQCHRRAALLQSRRFFTPAKPMTRYFDAELIGKYSQSGPRYTSYPTAVEFHPRFTAADYVRHLEAGNAAARDLSLYVHIPFCEHVCYYCGCNKIITRNHDQSDEYLDQLERDIARQAVHIDNSRRVIQLHLGGGTPTFLNHNQLRRLLAMLHEHFPNFAADDAGEYSIEIDPRTVSPDDLRFLRELGFNRVSFGVQDFDPAVQQAVNRIQSFEHVRDTIAAARDAGYHSISADLIYGLPLQTVRTFSRTLEQIRELAPDRLAVFNYAHMPHIFGAQKQIRAADLPDAPTKLQLLQATIEQLTDGGYEFIGLDHFALPGDSLVRHQREGTLYRNFQGYSTFSACELLGFGISAISMLDGCYSQHEKARSRYYRALDDGAIPVMRGIELSRDDHIRHHVITEIMCNLRLDLAAVSARWQINAPDYFAREWQALQPLAADDLIKIDGDRLEVRPLGRLLIRNIAMVFDAYLHKAENSKRFSKVI</sequence>
<evidence type="ECO:0000256" key="7">
    <source>
        <dbReference type="ARBA" id="ARBA00022691"/>
    </source>
</evidence>
<dbReference type="Gene3D" id="3.20.20.70">
    <property type="entry name" value="Aldolase class I"/>
    <property type="match status" value="1"/>
</dbReference>
<dbReference type="SFLD" id="SFLDG01082">
    <property type="entry name" value="B12-binding_domain_containing"/>
    <property type="match status" value="1"/>
</dbReference>
<feature type="domain" description="Radical SAM core" evidence="18">
    <location>
        <begin position="89"/>
        <end position="329"/>
    </location>
</feature>
<dbReference type="Proteomes" id="UP000190837">
    <property type="component" value="Unassembled WGS sequence"/>
</dbReference>
<feature type="binding site" evidence="16">
    <location>
        <position position="191"/>
    </location>
    <ligand>
        <name>S-adenosyl-L-methionine</name>
        <dbReference type="ChEBI" id="CHEBI:59789"/>
        <label>1</label>
    </ligand>
</feature>
<dbReference type="InterPro" id="IPR010723">
    <property type="entry name" value="HemN_C"/>
</dbReference>
<dbReference type="Gene3D" id="1.10.10.920">
    <property type="match status" value="1"/>
</dbReference>
<feature type="binding site" evidence="16">
    <location>
        <position position="218"/>
    </location>
    <ligand>
        <name>S-adenosyl-L-methionine</name>
        <dbReference type="ChEBI" id="CHEBI:59789"/>
        <label>2</label>
    </ligand>
</feature>
<dbReference type="InterPro" id="IPR058240">
    <property type="entry name" value="rSAM_sf"/>
</dbReference>
<dbReference type="GO" id="GO:0005737">
    <property type="term" value="C:cytoplasm"/>
    <property type="evidence" value="ECO:0007669"/>
    <property type="project" value="UniProtKB-SubCell"/>
</dbReference>
<dbReference type="InterPro" id="IPR004558">
    <property type="entry name" value="Coprogen_oxidase_HemN"/>
</dbReference>
<dbReference type="PANTHER" id="PTHR13932">
    <property type="entry name" value="COPROPORPHYRINIGEN III OXIDASE"/>
    <property type="match status" value="1"/>
</dbReference>
<evidence type="ECO:0000256" key="11">
    <source>
        <dbReference type="ARBA" id="ARBA00023014"/>
    </source>
</evidence>
<evidence type="ECO:0000256" key="5">
    <source>
        <dbReference type="ARBA" id="ARBA00022485"/>
    </source>
</evidence>
<protein>
    <recommendedName>
        <fullName evidence="15">Coproporphyrinogen-III oxidase</fullName>
        <ecNumber evidence="15">1.3.98.3</ecNumber>
    </recommendedName>
</protein>
<dbReference type="GO" id="GO:0051989">
    <property type="term" value="F:coproporphyrinogen dehydrogenase activity"/>
    <property type="evidence" value="ECO:0007669"/>
    <property type="project" value="UniProtKB-EC"/>
</dbReference>
<dbReference type="FunFam" id="3.80.30.20:FF:000012">
    <property type="entry name" value="Coproporphyrinogen-III oxidase"/>
    <property type="match status" value="1"/>
</dbReference>
<evidence type="ECO:0000313" key="20">
    <source>
        <dbReference type="Proteomes" id="UP000190837"/>
    </source>
</evidence>
<evidence type="ECO:0000256" key="12">
    <source>
        <dbReference type="ARBA" id="ARBA00023244"/>
    </source>
</evidence>
<reference evidence="20" key="1">
    <citation type="submission" date="2016-04" db="EMBL/GenBank/DDBJ databases">
        <authorList>
            <person name="Tagini F."/>
        </authorList>
    </citation>
    <scope>NUCLEOTIDE SEQUENCE [LARGE SCALE GENOMIC DNA]</scope>
    <source>
        <strain evidence="20">CHUV0807</strain>
    </source>
</reference>
<comment type="cofactor">
    <cofactor evidence="15 17">
        <name>[4Fe-4S] cluster</name>
        <dbReference type="ChEBI" id="CHEBI:49883"/>
    </cofactor>
    <text evidence="15 17">Binds 1 [4Fe-4S] cluster. The cluster is coordinated with 3 cysteines and an exchangeable S-adenosyl-L-methionine.</text>
</comment>
<dbReference type="GO" id="GO:0006782">
    <property type="term" value="P:protoporphyrinogen IX biosynthetic process"/>
    <property type="evidence" value="ECO:0007669"/>
    <property type="project" value="UniProtKB-UniPathway"/>
</dbReference>
<evidence type="ECO:0000256" key="6">
    <source>
        <dbReference type="ARBA" id="ARBA00022490"/>
    </source>
</evidence>
<evidence type="ECO:0000256" key="17">
    <source>
        <dbReference type="PIRSR" id="PIRSR000167-2"/>
    </source>
</evidence>
<evidence type="ECO:0000256" key="2">
    <source>
        <dbReference type="ARBA" id="ARBA00004785"/>
    </source>
</evidence>
<feature type="binding site" evidence="16">
    <location>
        <position position="155"/>
    </location>
    <ligand>
        <name>S-adenosyl-L-methionine</name>
        <dbReference type="ChEBI" id="CHEBI:59789"/>
        <label>1</label>
    </ligand>
</feature>
<evidence type="ECO:0000256" key="3">
    <source>
        <dbReference type="ARBA" id="ARBA00005493"/>
    </source>
</evidence>
<evidence type="ECO:0000256" key="10">
    <source>
        <dbReference type="ARBA" id="ARBA00023004"/>
    </source>
</evidence>
<dbReference type="EMBL" id="FKLO01000082">
    <property type="protein sequence ID" value="SAM72192.1"/>
    <property type="molecule type" value="Genomic_DNA"/>
</dbReference>
<evidence type="ECO:0000256" key="15">
    <source>
        <dbReference type="PIRNR" id="PIRNR000167"/>
    </source>
</evidence>
<dbReference type="Pfam" id="PF06969">
    <property type="entry name" value="HemN_C"/>
    <property type="match status" value="1"/>
</dbReference>
<feature type="binding site" evidence="16">
    <location>
        <position position="375"/>
    </location>
    <ligand>
        <name>S-adenosyl-L-methionine</name>
        <dbReference type="ChEBI" id="CHEBI:59789"/>
        <label>1</label>
    </ligand>
</feature>
<feature type="binding site" evidence="16">
    <location>
        <begin position="110"/>
        <end position="112"/>
    </location>
    <ligand>
        <name>S-adenosyl-L-methionine</name>
        <dbReference type="ChEBI" id="CHEBI:59789"/>
        <label>2</label>
    </ligand>
</feature>
<dbReference type="InterPro" id="IPR007197">
    <property type="entry name" value="rSAM"/>
</dbReference>
<evidence type="ECO:0000256" key="4">
    <source>
        <dbReference type="ARBA" id="ARBA00011245"/>
    </source>
</evidence>
<evidence type="ECO:0000256" key="9">
    <source>
        <dbReference type="ARBA" id="ARBA00023002"/>
    </source>
</evidence>
<keyword evidence="5 15" id="KW-0004">4Fe-4S</keyword>
<comment type="function">
    <text evidence="13">Involved in the heme biosynthesis. Catalyzes the anaerobic oxidative decarboxylation of propionate groups of rings A and B of coproporphyrinogen III to yield the vinyl groups in protoporphyrinogen IX.</text>
</comment>
<dbReference type="SFLD" id="SFLDS00029">
    <property type="entry name" value="Radical_SAM"/>
    <property type="match status" value="1"/>
</dbReference>
<evidence type="ECO:0000256" key="16">
    <source>
        <dbReference type="PIRSR" id="PIRSR000167-1"/>
    </source>
</evidence>
<evidence type="ECO:0000256" key="13">
    <source>
        <dbReference type="ARBA" id="ARBA00024295"/>
    </source>
</evidence>
<dbReference type="GO" id="GO:0046872">
    <property type="term" value="F:metal ion binding"/>
    <property type="evidence" value="ECO:0007669"/>
    <property type="project" value="UniProtKB-KW"/>
</dbReference>
<feature type="binding site" evidence="17">
    <location>
        <position position="108"/>
    </location>
    <ligand>
        <name>[4Fe-4S] cluster</name>
        <dbReference type="ChEBI" id="CHEBI:49883"/>
        <note>4Fe-4S-S-AdoMet</note>
    </ligand>
</feature>
<evidence type="ECO:0000259" key="18">
    <source>
        <dbReference type="PROSITE" id="PS51918"/>
    </source>
</evidence>
<dbReference type="PANTHER" id="PTHR13932:SF6">
    <property type="entry name" value="OXYGEN-INDEPENDENT COPROPORPHYRINOGEN III OXIDASE"/>
    <property type="match status" value="1"/>
</dbReference>
<proteinExistence type="inferred from homology"/>
<dbReference type="InterPro" id="IPR013785">
    <property type="entry name" value="Aldolase_TIM"/>
</dbReference>
<dbReference type="InterPro" id="IPR006638">
    <property type="entry name" value="Elp3/MiaA/NifB-like_rSAM"/>
</dbReference>
<dbReference type="SUPFAM" id="SSF102114">
    <property type="entry name" value="Radical SAM enzymes"/>
    <property type="match status" value="1"/>
</dbReference>
<keyword evidence="11 15" id="KW-0411">Iron-sulfur</keyword>
<evidence type="ECO:0000256" key="8">
    <source>
        <dbReference type="ARBA" id="ARBA00022723"/>
    </source>
</evidence>
<dbReference type="InterPro" id="IPR034505">
    <property type="entry name" value="Coproporphyrinogen-III_oxidase"/>
</dbReference>
<keyword evidence="6 15" id="KW-0963">Cytoplasm</keyword>
<dbReference type="Pfam" id="PF04055">
    <property type="entry name" value="Radical_SAM"/>
    <property type="match status" value="1"/>
</dbReference>
<comment type="pathway">
    <text evidence="2 15">Porphyrin-containing compound metabolism; protoporphyrin-IX biosynthesis; protoporphyrinogen-IX from coproporphyrinogen-III (AdoMet route): step 1/1.</text>
</comment>